<dbReference type="CDD" id="cd03045">
    <property type="entry name" value="GST_N_Delta_Epsilon"/>
    <property type="match status" value="1"/>
</dbReference>
<dbReference type="SUPFAM" id="SSF47616">
    <property type="entry name" value="GST C-terminal domain-like"/>
    <property type="match status" value="2"/>
</dbReference>
<dbReference type="PANTHER" id="PTHR43969">
    <property type="entry name" value="GLUTATHIONE S TRANSFERASE D10, ISOFORM A-RELATED"/>
    <property type="match status" value="1"/>
</dbReference>
<evidence type="ECO:0000313" key="4">
    <source>
        <dbReference type="EMBL" id="CAD7649753.1"/>
    </source>
</evidence>
<gene>
    <name evidence="4" type="ORF">ONB1V03_LOCUS7449</name>
</gene>
<dbReference type="SUPFAM" id="SSF52833">
    <property type="entry name" value="Thioredoxin-like"/>
    <property type="match status" value="2"/>
</dbReference>
<dbReference type="SFLD" id="SFLDG00358">
    <property type="entry name" value="Main_(cytGST)"/>
    <property type="match status" value="2"/>
</dbReference>
<dbReference type="GO" id="GO:0004364">
    <property type="term" value="F:glutathione transferase activity"/>
    <property type="evidence" value="ECO:0007669"/>
    <property type="project" value="TreeGrafter"/>
</dbReference>
<feature type="domain" description="GST N-terminal" evidence="2">
    <location>
        <begin position="180"/>
        <end position="262"/>
    </location>
</feature>
<dbReference type="PROSITE" id="PS50404">
    <property type="entry name" value="GST_NTER"/>
    <property type="match status" value="2"/>
</dbReference>
<dbReference type="CDD" id="cd03177">
    <property type="entry name" value="GST_C_Delta_Epsilon"/>
    <property type="match status" value="1"/>
</dbReference>
<dbReference type="EMBL" id="CAJPVJ010003800">
    <property type="protein sequence ID" value="CAG2167955.1"/>
    <property type="molecule type" value="Genomic_DNA"/>
</dbReference>
<dbReference type="FunFam" id="3.40.30.10:FF:000034">
    <property type="entry name" value="glutathione S-transferase 1"/>
    <property type="match status" value="2"/>
</dbReference>
<dbReference type="Proteomes" id="UP000728032">
    <property type="component" value="Unassembled WGS sequence"/>
</dbReference>
<dbReference type="Pfam" id="PF13417">
    <property type="entry name" value="GST_N_3"/>
    <property type="match status" value="1"/>
</dbReference>
<dbReference type="Pfam" id="PF13409">
    <property type="entry name" value="GST_N_2"/>
    <property type="match status" value="1"/>
</dbReference>
<dbReference type="InterPro" id="IPR036282">
    <property type="entry name" value="Glutathione-S-Trfase_C_sf"/>
</dbReference>
<dbReference type="Gene3D" id="3.40.30.10">
    <property type="entry name" value="Glutaredoxin"/>
    <property type="match status" value="2"/>
</dbReference>
<evidence type="ECO:0000256" key="1">
    <source>
        <dbReference type="ARBA" id="ARBA00011738"/>
    </source>
</evidence>
<dbReference type="InterPro" id="IPR010987">
    <property type="entry name" value="Glutathione-S-Trfase_C-like"/>
</dbReference>
<keyword evidence="5" id="KW-1185">Reference proteome</keyword>
<dbReference type="PROSITE" id="PS50405">
    <property type="entry name" value="GST_CTER"/>
    <property type="match status" value="1"/>
</dbReference>
<dbReference type="EMBL" id="OC918625">
    <property type="protein sequence ID" value="CAD7649753.1"/>
    <property type="molecule type" value="Genomic_DNA"/>
</dbReference>
<feature type="non-terminal residue" evidence="4">
    <location>
        <position position="1"/>
    </location>
</feature>
<dbReference type="AlphaFoldDB" id="A0A7R9QMH3"/>
<feature type="domain" description="GST C-terminal" evidence="3">
    <location>
        <begin position="268"/>
        <end position="395"/>
    </location>
</feature>
<organism evidence="4">
    <name type="scientific">Oppiella nova</name>
    <dbReference type="NCBI Taxonomy" id="334625"/>
    <lineage>
        <taxon>Eukaryota</taxon>
        <taxon>Metazoa</taxon>
        <taxon>Ecdysozoa</taxon>
        <taxon>Arthropoda</taxon>
        <taxon>Chelicerata</taxon>
        <taxon>Arachnida</taxon>
        <taxon>Acari</taxon>
        <taxon>Acariformes</taxon>
        <taxon>Sarcoptiformes</taxon>
        <taxon>Oribatida</taxon>
        <taxon>Brachypylina</taxon>
        <taxon>Oppioidea</taxon>
        <taxon>Oppiidae</taxon>
        <taxon>Oppiella</taxon>
    </lineage>
</organism>
<dbReference type="OrthoDB" id="6507003at2759"/>
<evidence type="ECO:0000259" key="2">
    <source>
        <dbReference type="PROSITE" id="PS50404"/>
    </source>
</evidence>
<evidence type="ECO:0000313" key="5">
    <source>
        <dbReference type="Proteomes" id="UP000728032"/>
    </source>
</evidence>
<accession>A0A7R9QMH3</accession>
<dbReference type="SFLD" id="SFLDS00019">
    <property type="entry name" value="Glutathione_Transferase_(cytos"/>
    <property type="match status" value="2"/>
</dbReference>
<dbReference type="FunFam" id="1.20.1050.10:FF:000007">
    <property type="entry name" value="Glutathione S-transferase 1-1"/>
    <property type="match status" value="1"/>
</dbReference>
<dbReference type="PANTHER" id="PTHR43969:SF9">
    <property type="entry name" value="GLUTATHIONE S TRANSFERASE D10, ISOFORM A-RELATED"/>
    <property type="match status" value="1"/>
</dbReference>
<dbReference type="InterPro" id="IPR036249">
    <property type="entry name" value="Thioredoxin-like_sf"/>
</dbReference>
<sequence>MIKNSTNSNNRGQPKKSIHMPIDIYSIRYSPPCRAVLMTAKQLNIDLNIKTVDLSQGQHLAEDYLKMNPAHTVPTIDDDGFILWESRAIMQYLCNRYAPDSPLYPSDPKKRALVDRWLNYDLSVFITLRDSLTTFNNTMKLLDQLIGNNKYVAGSDLTIADLSVLASTNSLILLDMDLSPYPNFKNWLTGPPCRAVLMTAKHLNIDLNIKTVDLSQSQHLAEDYLKVINPAHTVPTIDDDGFILWESRAIMQYLCNRYAPDSPLYPGDPKKRALVDRWLNYDLSVFNALRESLLIQKFMGLEMSEENKTKFNDTMKLLDQLIGNNKYVAGSDLTIADLSLLATTNTLLIFDMDLSPYPNFKTWITGLTEELPYFDEINKFENEDIMGYMAKMKAFFLARRTTVIKNKTIIELTM</sequence>
<evidence type="ECO:0000259" key="3">
    <source>
        <dbReference type="PROSITE" id="PS50405"/>
    </source>
</evidence>
<dbReference type="Pfam" id="PF00043">
    <property type="entry name" value="GST_C"/>
    <property type="match status" value="1"/>
</dbReference>
<dbReference type="InterPro" id="IPR004046">
    <property type="entry name" value="GST_C"/>
</dbReference>
<proteinExistence type="predicted"/>
<reference evidence="4" key="1">
    <citation type="submission" date="2020-11" db="EMBL/GenBank/DDBJ databases">
        <authorList>
            <person name="Tran Van P."/>
        </authorList>
    </citation>
    <scope>NUCLEOTIDE SEQUENCE</scope>
</reference>
<evidence type="ECO:0008006" key="6">
    <source>
        <dbReference type="Google" id="ProtNLM"/>
    </source>
</evidence>
<protein>
    <recommendedName>
        <fullName evidence="6">Glutathione S-transferase</fullName>
    </recommendedName>
</protein>
<name>A0A7R9QMH3_9ACAR</name>
<comment type="subunit">
    <text evidence="1">Homodimer.</text>
</comment>
<dbReference type="InterPro" id="IPR040079">
    <property type="entry name" value="Glutathione_S-Trfase"/>
</dbReference>
<dbReference type="GO" id="GO:0006749">
    <property type="term" value="P:glutathione metabolic process"/>
    <property type="evidence" value="ECO:0007669"/>
    <property type="project" value="TreeGrafter"/>
</dbReference>
<dbReference type="InterPro" id="IPR004045">
    <property type="entry name" value="Glutathione_S-Trfase_N"/>
</dbReference>
<feature type="domain" description="GST N-terminal" evidence="2">
    <location>
        <begin position="20"/>
        <end position="101"/>
    </location>
</feature>
<dbReference type="Gene3D" id="1.20.1050.10">
    <property type="match status" value="2"/>
</dbReference>